<reference evidence="11 12" key="1">
    <citation type="journal article" date="2019" name="Front. Microbiol.">
        <title>Ammonia Oxidation by the Arctic Terrestrial Thaumarchaeote Candidatus Nitrosocosmicus arcticus Is Stimulated by Increasing Temperatures.</title>
        <authorList>
            <person name="Alves R.J.E."/>
            <person name="Kerou M."/>
            <person name="Zappe A."/>
            <person name="Bittner R."/>
            <person name="Abby S.S."/>
            <person name="Schmidt H.A."/>
            <person name="Pfeifer K."/>
            <person name="Schleper C."/>
        </authorList>
    </citation>
    <scope>NUCLEOTIDE SEQUENCE [LARGE SCALE GENOMIC DNA]</scope>
    <source>
        <strain evidence="11 12">Kfb</strain>
    </source>
</reference>
<comment type="similarity">
    <text evidence="2">Belongs to the peptidase M1 family.</text>
</comment>
<dbReference type="Gene3D" id="1.25.10.10">
    <property type="entry name" value="Leucine-rich Repeat Variant"/>
    <property type="match status" value="1"/>
</dbReference>
<sequence length="938" mass="108678">MIYDVIVSIKVKNMKQFNENHNKNLSREPSKKNFAFPGSEMHEVPIFSFTIEHMSLRIQPDFVKQTLVDCNQQLRVRAFQDISHISLDISEIRINEIESLSIDISNFRCTNDQKLIIEFSELFRRGSTVDINISYSTGYNEIESSSGFTSPRNGFHFITKNSQDRQIPAYQTWTQGQATESPYWFPCVDSPQMKFTLDIEVICPREFMVISNGILASKLTEHEITVWKFIEKNPLPSYLVSVVIGRFSVVESNYNNIPLYYYWPEEINKDDAMLTFAETPHMIGFFEEYFNTKFPFQKYSQSAVDNFEFGGMENSSCTTLTRNVLHDKITSMDYRNDIFLVVHELAHQWFGDMVTCKDWSHIWLNEGFATYCELLYWERTRGMDEFHYNLIKNTDIYFEEAKDQYHRPIVTKFYKHPDELFDAHAYEKAGFILHMLRSYLGEFNFRKSLKTYLTQYQHKSAESLDLLRILEETSGIEMHSFFDQWIYREGHPDLQIDFILEDIDSKADGNSTKNLTVKIRQGNDNLNGAEKSIHYKFQLEIKINLLDGTGKKRQILHLMDVDTYTSESTVFIDRNLSLGIISIDPDFKVLKNINSIKILNETEDFQLKRLLVNQMKNGDTVIERVNAVRLLKNLYSEEIITALQDRITGDIFYGVSVEAANAIGSFYDKNNYEKSDRAYQALISILKNRASFDNFRPEIKKAIVKNIGIFERSNSIELLENFIQTSNTDSIFVKSVAATAIGKSCKGLLNKKEKEGIISVLKKLVDTTNTFQSNLATGALEGLKELSKEKDQDIYLEVVNFFLENTDQSKEYFVRAKATACLGKFLTYKSDPINPIVTNMNLGVFNRLKELLRDDRRKIKMNACTALSDDDAKFDIFPDKRTYDSIEELITIARSDKDGFVRRKAEVSANIIRQWIAKWANKPLKIDTKLDVGNGNLR</sequence>
<dbReference type="InterPro" id="IPR001930">
    <property type="entry name" value="Peptidase_M1"/>
</dbReference>
<evidence type="ECO:0000256" key="3">
    <source>
        <dbReference type="ARBA" id="ARBA00022438"/>
    </source>
</evidence>
<dbReference type="Gene3D" id="1.10.390.10">
    <property type="entry name" value="Neutral Protease Domain 2"/>
    <property type="match status" value="1"/>
</dbReference>
<dbReference type="SUPFAM" id="SSF63737">
    <property type="entry name" value="Leukotriene A4 hydrolase N-terminal domain"/>
    <property type="match status" value="1"/>
</dbReference>
<dbReference type="InterPro" id="IPR042097">
    <property type="entry name" value="Aminopeptidase_N-like_N_sf"/>
</dbReference>
<evidence type="ECO:0000259" key="9">
    <source>
        <dbReference type="Pfam" id="PF01433"/>
    </source>
</evidence>
<dbReference type="CDD" id="cd09603">
    <property type="entry name" value="M1_APN_like"/>
    <property type="match status" value="1"/>
</dbReference>
<evidence type="ECO:0000256" key="7">
    <source>
        <dbReference type="ARBA" id="ARBA00022833"/>
    </source>
</evidence>
<keyword evidence="7" id="KW-0862">Zinc</keyword>
<protein>
    <submittedName>
        <fullName evidence="11">Putative membrane alanyl aminopeptidase</fullName>
        <ecNumber evidence="11">3.4.11.2</ecNumber>
    </submittedName>
</protein>
<accession>A0A557SUV0</accession>
<dbReference type="InterPro" id="IPR050344">
    <property type="entry name" value="Peptidase_M1_aminopeptidases"/>
</dbReference>
<evidence type="ECO:0000256" key="2">
    <source>
        <dbReference type="ARBA" id="ARBA00010136"/>
    </source>
</evidence>
<feature type="domain" description="Aminopeptidase N-like N-terminal" evidence="10">
    <location>
        <begin position="52"/>
        <end position="239"/>
    </location>
</feature>
<keyword evidence="6 11" id="KW-0378">Hydrolase</keyword>
<dbReference type="SUPFAM" id="SSF48371">
    <property type="entry name" value="ARM repeat"/>
    <property type="match status" value="1"/>
</dbReference>
<evidence type="ECO:0000256" key="4">
    <source>
        <dbReference type="ARBA" id="ARBA00022670"/>
    </source>
</evidence>
<dbReference type="PANTHER" id="PTHR11533">
    <property type="entry name" value="PROTEASE M1 ZINC METALLOPROTEASE"/>
    <property type="match status" value="1"/>
</dbReference>
<dbReference type="InterPro" id="IPR045357">
    <property type="entry name" value="Aminopeptidase_N-like_N"/>
</dbReference>
<evidence type="ECO:0000259" key="10">
    <source>
        <dbReference type="Pfam" id="PF17900"/>
    </source>
</evidence>
<name>A0A557SUV0_9ARCH</name>
<dbReference type="GO" id="GO:0070006">
    <property type="term" value="F:metalloaminopeptidase activity"/>
    <property type="evidence" value="ECO:0007669"/>
    <property type="project" value="TreeGrafter"/>
</dbReference>
<dbReference type="PRINTS" id="PR00756">
    <property type="entry name" value="ALADIPTASE"/>
</dbReference>
<feature type="domain" description="Peptidase M1 membrane alanine aminopeptidase" evidence="9">
    <location>
        <begin position="278"/>
        <end position="485"/>
    </location>
</feature>
<evidence type="ECO:0000313" key="12">
    <source>
        <dbReference type="Proteomes" id="UP000315289"/>
    </source>
</evidence>
<evidence type="ECO:0000256" key="6">
    <source>
        <dbReference type="ARBA" id="ARBA00022801"/>
    </source>
</evidence>
<dbReference type="SUPFAM" id="SSF55486">
    <property type="entry name" value="Metalloproteases ('zincins'), catalytic domain"/>
    <property type="match status" value="1"/>
</dbReference>
<organism evidence="11 12">
    <name type="scientific">Candidatus Nitrosocosmicus arcticus</name>
    <dbReference type="NCBI Taxonomy" id="2035267"/>
    <lineage>
        <taxon>Archaea</taxon>
        <taxon>Nitrososphaerota</taxon>
        <taxon>Nitrososphaeria</taxon>
        <taxon>Nitrososphaerales</taxon>
        <taxon>Nitrososphaeraceae</taxon>
        <taxon>Candidatus Nitrosocosmicus</taxon>
    </lineage>
</organism>
<comment type="cofactor">
    <cofactor evidence="1">
        <name>Zn(2+)</name>
        <dbReference type="ChEBI" id="CHEBI:29105"/>
    </cofactor>
</comment>
<dbReference type="EC" id="3.4.11.2" evidence="11"/>
<dbReference type="PANTHER" id="PTHR11533:SF174">
    <property type="entry name" value="PUROMYCIN-SENSITIVE AMINOPEPTIDASE-RELATED"/>
    <property type="match status" value="1"/>
</dbReference>
<dbReference type="GO" id="GO:0016285">
    <property type="term" value="F:alanyl aminopeptidase activity"/>
    <property type="evidence" value="ECO:0007669"/>
    <property type="project" value="UniProtKB-EC"/>
</dbReference>
<evidence type="ECO:0000313" key="11">
    <source>
        <dbReference type="EMBL" id="TVP40376.1"/>
    </source>
</evidence>
<dbReference type="InterPro" id="IPR027268">
    <property type="entry name" value="Peptidase_M4/M1_CTD_sf"/>
</dbReference>
<dbReference type="GO" id="GO:0043171">
    <property type="term" value="P:peptide catabolic process"/>
    <property type="evidence" value="ECO:0007669"/>
    <property type="project" value="TreeGrafter"/>
</dbReference>
<dbReference type="GO" id="GO:0005615">
    <property type="term" value="C:extracellular space"/>
    <property type="evidence" value="ECO:0007669"/>
    <property type="project" value="TreeGrafter"/>
</dbReference>
<keyword evidence="3 11" id="KW-0031">Aminopeptidase</keyword>
<keyword evidence="12" id="KW-1185">Reference proteome</keyword>
<keyword evidence="4" id="KW-0645">Protease</keyword>
<dbReference type="GO" id="GO:0008270">
    <property type="term" value="F:zinc ion binding"/>
    <property type="evidence" value="ECO:0007669"/>
    <property type="project" value="InterPro"/>
</dbReference>
<keyword evidence="8" id="KW-0482">Metalloprotease</keyword>
<dbReference type="AlphaFoldDB" id="A0A557SUV0"/>
<dbReference type="EMBL" id="VOAH01000008">
    <property type="protein sequence ID" value="TVP40376.1"/>
    <property type="molecule type" value="Genomic_DNA"/>
</dbReference>
<dbReference type="Proteomes" id="UP000315289">
    <property type="component" value="Unassembled WGS sequence"/>
</dbReference>
<evidence type="ECO:0000256" key="5">
    <source>
        <dbReference type="ARBA" id="ARBA00022723"/>
    </source>
</evidence>
<dbReference type="Pfam" id="PF17900">
    <property type="entry name" value="Peptidase_M1_N"/>
    <property type="match status" value="1"/>
</dbReference>
<dbReference type="InterPro" id="IPR016024">
    <property type="entry name" value="ARM-type_fold"/>
</dbReference>
<dbReference type="InterPro" id="IPR011989">
    <property type="entry name" value="ARM-like"/>
</dbReference>
<dbReference type="Gene3D" id="2.60.40.1730">
    <property type="entry name" value="tricorn interacting facor f3 domain"/>
    <property type="match status" value="1"/>
</dbReference>
<dbReference type="InterPro" id="IPR014782">
    <property type="entry name" value="Peptidase_M1_dom"/>
</dbReference>
<evidence type="ECO:0000256" key="1">
    <source>
        <dbReference type="ARBA" id="ARBA00001947"/>
    </source>
</evidence>
<dbReference type="Pfam" id="PF01433">
    <property type="entry name" value="Peptidase_M1"/>
    <property type="match status" value="1"/>
</dbReference>
<dbReference type="GO" id="GO:0042277">
    <property type="term" value="F:peptide binding"/>
    <property type="evidence" value="ECO:0007669"/>
    <property type="project" value="TreeGrafter"/>
</dbReference>
<keyword evidence="5" id="KW-0479">Metal-binding</keyword>
<dbReference type="GO" id="GO:0006508">
    <property type="term" value="P:proteolysis"/>
    <property type="evidence" value="ECO:0007669"/>
    <property type="project" value="UniProtKB-KW"/>
</dbReference>
<comment type="caution">
    <text evidence="11">The sequence shown here is derived from an EMBL/GenBank/DDBJ whole genome shotgun (WGS) entry which is preliminary data.</text>
</comment>
<dbReference type="GO" id="GO:0005737">
    <property type="term" value="C:cytoplasm"/>
    <property type="evidence" value="ECO:0007669"/>
    <property type="project" value="TreeGrafter"/>
</dbReference>
<dbReference type="FunFam" id="1.10.390.10:FF:000013">
    <property type="entry name" value="Aminopeptidase N"/>
    <property type="match status" value="1"/>
</dbReference>
<gene>
    <name evidence="11" type="ORF">NARC_80104</name>
</gene>
<proteinExistence type="inferred from homology"/>
<evidence type="ECO:0000256" key="8">
    <source>
        <dbReference type="ARBA" id="ARBA00023049"/>
    </source>
</evidence>
<dbReference type="GO" id="GO:0016020">
    <property type="term" value="C:membrane"/>
    <property type="evidence" value="ECO:0007669"/>
    <property type="project" value="TreeGrafter"/>
</dbReference>